<sequence length="79" mass="9149">MKTVFQFIFAWIVIVICYYIISGLELKTIATICLMLLLLIAYGIFFISNQISKSSSITDSHIENKFKFFISKLEKDDTK</sequence>
<dbReference type="Proteomes" id="UP000461010">
    <property type="component" value="Unassembled WGS sequence"/>
</dbReference>
<reference evidence="2 3" key="1">
    <citation type="submission" date="2019-10" db="EMBL/GenBank/DDBJ databases">
        <title>Poseidonibacter ostreae sp. nov., isolated from the gut of the Ostrea denselamellosa.</title>
        <authorList>
            <person name="Choi A."/>
        </authorList>
    </citation>
    <scope>NUCLEOTIDE SEQUENCE [LARGE SCALE GENOMIC DNA]</scope>
    <source>
        <strain evidence="2 3">SJOD-M-5</strain>
    </source>
</reference>
<keyword evidence="3" id="KW-1185">Reference proteome</keyword>
<feature type="transmembrane region" description="Helical" evidence="1">
    <location>
        <begin position="5"/>
        <end position="22"/>
    </location>
</feature>
<feature type="transmembrane region" description="Helical" evidence="1">
    <location>
        <begin position="28"/>
        <end position="47"/>
    </location>
</feature>
<organism evidence="2 3">
    <name type="scientific">Poseidonibacter ostreae</name>
    <dbReference type="NCBI Taxonomy" id="2654171"/>
    <lineage>
        <taxon>Bacteria</taxon>
        <taxon>Pseudomonadati</taxon>
        <taxon>Campylobacterota</taxon>
        <taxon>Epsilonproteobacteria</taxon>
        <taxon>Campylobacterales</taxon>
        <taxon>Arcobacteraceae</taxon>
        <taxon>Poseidonibacter</taxon>
    </lineage>
</organism>
<keyword evidence="1" id="KW-0472">Membrane</keyword>
<dbReference type="RefSeq" id="WP_152192324.1">
    <property type="nucleotide sequence ID" value="NZ_WFKJ01000086.1"/>
</dbReference>
<protein>
    <submittedName>
        <fullName evidence="2">Uncharacterized protein</fullName>
    </submittedName>
</protein>
<keyword evidence="1" id="KW-1133">Transmembrane helix</keyword>
<gene>
    <name evidence="2" type="ORF">GBG18_14810</name>
</gene>
<evidence type="ECO:0000313" key="3">
    <source>
        <dbReference type="Proteomes" id="UP000461010"/>
    </source>
</evidence>
<name>A0ABQ6VH82_9BACT</name>
<dbReference type="EMBL" id="WFKJ01000086">
    <property type="protein sequence ID" value="KAB7886088.1"/>
    <property type="molecule type" value="Genomic_DNA"/>
</dbReference>
<proteinExistence type="predicted"/>
<evidence type="ECO:0000256" key="1">
    <source>
        <dbReference type="SAM" id="Phobius"/>
    </source>
</evidence>
<evidence type="ECO:0000313" key="2">
    <source>
        <dbReference type="EMBL" id="KAB7886088.1"/>
    </source>
</evidence>
<comment type="caution">
    <text evidence="2">The sequence shown here is derived from an EMBL/GenBank/DDBJ whole genome shotgun (WGS) entry which is preliminary data.</text>
</comment>
<keyword evidence="1" id="KW-0812">Transmembrane</keyword>
<accession>A0ABQ6VH82</accession>